<name>A0ABN7W3G4_GIGMA</name>
<accession>A0ABN7W3G4</accession>
<dbReference type="EMBL" id="CAJVQB010029474">
    <property type="protein sequence ID" value="CAG8814099.1"/>
    <property type="molecule type" value="Genomic_DNA"/>
</dbReference>
<reference evidence="1 2" key="1">
    <citation type="submission" date="2021-06" db="EMBL/GenBank/DDBJ databases">
        <authorList>
            <person name="Kallberg Y."/>
            <person name="Tangrot J."/>
            <person name="Rosling A."/>
        </authorList>
    </citation>
    <scope>NUCLEOTIDE SEQUENCE [LARGE SCALE GENOMIC DNA]</scope>
    <source>
        <strain evidence="1 2">120-4 pot B 10/14</strain>
    </source>
</reference>
<protein>
    <submittedName>
        <fullName evidence="1">21975_t:CDS:1</fullName>
    </submittedName>
</protein>
<comment type="caution">
    <text evidence="1">The sequence shown here is derived from an EMBL/GenBank/DDBJ whole genome shotgun (WGS) entry which is preliminary data.</text>
</comment>
<proteinExistence type="predicted"/>
<evidence type="ECO:0000313" key="2">
    <source>
        <dbReference type="Proteomes" id="UP000789901"/>
    </source>
</evidence>
<sequence length="43" mass="5083">MDFYFNIQDTEQAIQFFEELGILSQIRFCKKCDSPMSKTKDVS</sequence>
<dbReference type="Proteomes" id="UP000789901">
    <property type="component" value="Unassembled WGS sequence"/>
</dbReference>
<feature type="non-terminal residue" evidence="1">
    <location>
        <position position="43"/>
    </location>
</feature>
<evidence type="ECO:0000313" key="1">
    <source>
        <dbReference type="EMBL" id="CAG8814099.1"/>
    </source>
</evidence>
<organism evidence="1 2">
    <name type="scientific">Gigaspora margarita</name>
    <dbReference type="NCBI Taxonomy" id="4874"/>
    <lineage>
        <taxon>Eukaryota</taxon>
        <taxon>Fungi</taxon>
        <taxon>Fungi incertae sedis</taxon>
        <taxon>Mucoromycota</taxon>
        <taxon>Glomeromycotina</taxon>
        <taxon>Glomeromycetes</taxon>
        <taxon>Diversisporales</taxon>
        <taxon>Gigasporaceae</taxon>
        <taxon>Gigaspora</taxon>
    </lineage>
</organism>
<keyword evidence="2" id="KW-1185">Reference proteome</keyword>
<gene>
    <name evidence="1" type="ORF">GMARGA_LOCUS25960</name>
</gene>